<feature type="domain" description="Solute-binding protein family 5" evidence="3">
    <location>
        <begin position="82"/>
        <end position="228"/>
    </location>
</feature>
<evidence type="ECO:0000313" key="5">
    <source>
        <dbReference type="Proteomes" id="UP001597474"/>
    </source>
</evidence>
<evidence type="ECO:0000256" key="2">
    <source>
        <dbReference type="ARBA" id="ARBA00005695"/>
    </source>
</evidence>
<dbReference type="RefSeq" id="WP_386371025.1">
    <property type="nucleotide sequence ID" value="NZ_JBHUMP010000001.1"/>
</dbReference>
<keyword evidence="5" id="KW-1185">Reference proteome</keyword>
<evidence type="ECO:0000256" key="1">
    <source>
        <dbReference type="ARBA" id="ARBA00004418"/>
    </source>
</evidence>
<sequence length="288" mass="31029">MSRRAASFERRTLFSMGAAAALLAATGVSAAGLPRRGGRLRLALSGARRDDDWQRGDGLFMQVARQGLIFDTLTEIAADGTLRGELATGWQASADAQSWLFELRRGVTFHDGRPLRVEDAIASLAPGLDKNAILLRDGESRLRITLPAPDPSLPFRLAAPDYVIRPAAAPGSGIGTGLYRLAHFAPGQQILSERVAQHYKGQNVGWFDEVELVSIPSEPVRAQALGEYMVDAVDLSDPALLGPRQDVMLLPDAQGAMQAVSGALGIPANVGRSRPLDDLRAPERWWFS</sequence>
<organism evidence="4 5">
    <name type="scientific">Sulfitobacter aestuarii</name>
    <dbReference type="NCBI Taxonomy" id="2161676"/>
    <lineage>
        <taxon>Bacteria</taxon>
        <taxon>Pseudomonadati</taxon>
        <taxon>Pseudomonadota</taxon>
        <taxon>Alphaproteobacteria</taxon>
        <taxon>Rhodobacterales</taxon>
        <taxon>Roseobacteraceae</taxon>
        <taxon>Sulfitobacter</taxon>
    </lineage>
</organism>
<evidence type="ECO:0000259" key="3">
    <source>
        <dbReference type="Pfam" id="PF00496"/>
    </source>
</evidence>
<dbReference type="Proteomes" id="UP001597474">
    <property type="component" value="Unassembled WGS sequence"/>
</dbReference>
<dbReference type="InterPro" id="IPR039424">
    <property type="entry name" value="SBP_5"/>
</dbReference>
<comment type="similarity">
    <text evidence="2">Belongs to the bacterial solute-binding protein 5 family.</text>
</comment>
<dbReference type="SUPFAM" id="SSF53850">
    <property type="entry name" value="Periplasmic binding protein-like II"/>
    <property type="match status" value="1"/>
</dbReference>
<reference evidence="5" key="1">
    <citation type="journal article" date="2019" name="Int. J. Syst. Evol. Microbiol.">
        <title>The Global Catalogue of Microorganisms (GCM) 10K type strain sequencing project: providing services to taxonomists for standard genome sequencing and annotation.</title>
        <authorList>
            <consortium name="The Broad Institute Genomics Platform"/>
            <consortium name="The Broad Institute Genome Sequencing Center for Infectious Disease"/>
            <person name="Wu L."/>
            <person name="Ma J."/>
        </authorList>
    </citation>
    <scope>NUCLEOTIDE SEQUENCE [LARGE SCALE GENOMIC DNA]</scope>
    <source>
        <strain evidence="5">TISTR 2562</strain>
    </source>
</reference>
<accession>A0ABW5U0B1</accession>
<gene>
    <name evidence="4" type="ORF">ACFSUD_02185</name>
</gene>
<name>A0ABW5U0B1_9RHOB</name>
<comment type="subcellular location">
    <subcellularLocation>
        <location evidence="1">Periplasm</location>
    </subcellularLocation>
</comment>
<dbReference type="PANTHER" id="PTHR30290">
    <property type="entry name" value="PERIPLASMIC BINDING COMPONENT OF ABC TRANSPORTER"/>
    <property type="match status" value="1"/>
</dbReference>
<evidence type="ECO:0000313" key="4">
    <source>
        <dbReference type="EMBL" id="MFD2738369.1"/>
    </source>
</evidence>
<protein>
    <submittedName>
        <fullName evidence="4">ABC transporter substrate-binding protein</fullName>
    </submittedName>
</protein>
<dbReference type="Pfam" id="PF00496">
    <property type="entry name" value="SBP_bac_5"/>
    <property type="match status" value="1"/>
</dbReference>
<proteinExistence type="inferred from homology"/>
<dbReference type="EMBL" id="JBHUMP010000001">
    <property type="protein sequence ID" value="MFD2738369.1"/>
    <property type="molecule type" value="Genomic_DNA"/>
</dbReference>
<comment type="caution">
    <text evidence="4">The sequence shown here is derived from an EMBL/GenBank/DDBJ whole genome shotgun (WGS) entry which is preliminary data.</text>
</comment>
<dbReference type="Gene3D" id="3.40.190.10">
    <property type="entry name" value="Periplasmic binding protein-like II"/>
    <property type="match status" value="1"/>
</dbReference>
<dbReference type="InterPro" id="IPR000914">
    <property type="entry name" value="SBP_5_dom"/>
</dbReference>